<dbReference type="PANTHER" id="PTHR37848:SF1">
    <property type="entry name" value="SUN DOMAIN-CONTAINING PROTEIN"/>
    <property type="match status" value="1"/>
</dbReference>
<comment type="caution">
    <text evidence="3">The sequence shown here is derived from an EMBL/GenBank/DDBJ whole genome shotgun (WGS) entry which is preliminary data.</text>
</comment>
<organism evidence="3 4">
    <name type="scientific">Rotaria sordida</name>
    <dbReference type="NCBI Taxonomy" id="392033"/>
    <lineage>
        <taxon>Eukaryota</taxon>
        <taxon>Metazoa</taxon>
        <taxon>Spiralia</taxon>
        <taxon>Gnathifera</taxon>
        <taxon>Rotifera</taxon>
        <taxon>Eurotatoria</taxon>
        <taxon>Bdelloidea</taxon>
        <taxon>Philodinida</taxon>
        <taxon>Philodinidae</taxon>
        <taxon>Rotaria</taxon>
    </lineage>
</organism>
<evidence type="ECO:0000313" key="2">
    <source>
        <dbReference type="EMBL" id="CAF1248853.1"/>
    </source>
</evidence>
<dbReference type="AlphaFoldDB" id="A0A819TH38"/>
<dbReference type="Proteomes" id="UP000663836">
    <property type="component" value="Unassembled WGS sequence"/>
</dbReference>
<sequence>MASNFTGSSNVATENYPLPSQPEWIVPTNSITTSGKTVLSSNNDIELQAFKGSATMSPSNIDDILPNYFDTSVVPDDAVLYYNDVNPYTEASKAEIKRNEKGILSFDLLINNNTDQLWLYFMTYLNEKPQLKVNIRGYYITAFIRTETYTDSKGMQGSRAVTVACPVNEFNFSVDLLSYIGEQWWRIAVIPSPKAGTTVTFRDTLEQYAHSNKKFKKIILKKQIYGWNLVELQSKLTELVRSTGYGNCISITYQTLNYDIVARSSSRLDRFARSSVVRVLCCISGLCLIFGPIYCCLRTTSSMRDEIVADYMMKKSADDFFYSNAQMIVNAINERSFKPYTAHFA</sequence>
<evidence type="ECO:0000256" key="1">
    <source>
        <dbReference type="SAM" id="Phobius"/>
    </source>
</evidence>
<reference evidence="3" key="1">
    <citation type="submission" date="2021-02" db="EMBL/GenBank/DDBJ databases">
        <authorList>
            <person name="Nowell W R."/>
        </authorList>
    </citation>
    <scope>NUCLEOTIDE SEQUENCE</scope>
</reference>
<name>A0A819TH38_9BILA</name>
<protein>
    <submittedName>
        <fullName evidence="3">Uncharacterized protein</fullName>
    </submittedName>
</protein>
<dbReference type="EMBL" id="CAJNOT010001789">
    <property type="protein sequence ID" value="CAF1248853.1"/>
    <property type="molecule type" value="Genomic_DNA"/>
</dbReference>
<dbReference type="PANTHER" id="PTHR37848">
    <property type="entry name" value="EXPRESSED PROTEIN"/>
    <property type="match status" value="1"/>
</dbReference>
<evidence type="ECO:0000313" key="4">
    <source>
        <dbReference type="Proteomes" id="UP000663836"/>
    </source>
</evidence>
<accession>A0A819TH38</accession>
<dbReference type="Proteomes" id="UP000663864">
    <property type="component" value="Unassembled WGS sequence"/>
</dbReference>
<evidence type="ECO:0000313" key="3">
    <source>
        <dbReference type="EMBL" id="CAF4074786.1"/>
    </source>
</evidence>
<dbReference type="EMBL" id="CAJOBD010006948">
    <property type="protein sequence ID" value="CAF4074786.1"/>
    <property type="molecule type" value="Genomic_DNA"/>
</dbReference>
<keyword evidence="1" id="KW-0812">Transmembrane</keyword>
<gene>
    <name evidence="3" type="ORF">JBS370_LOCUS30362</name>
    <name evidence="2" type="ORF">ZHD862_LOCUS25278</name>
</gene>
<keyword evidence="1" id="KW-1133">Transmembrane helix</keyword>
<proteinExistence type="predicted"/>
<feature type="transmembrane region" description="Helical" evidence="1">
    <location>
        <begin position="276"/>
        <end position="297"/>
    </location>
</feature>
<keyword evidence="1" id="KW-0472">Membrane</keyword>